<proteinExistence type="predicted"/>
<dbReference type="Pfam" id="PF05225">
    <property type="entry name" value="HTH_psq"/>
    <property type="match status" value="1"/>
</dbReference>
<evidence type="ECO:0000313" key="2">
    <source>
        <dbReference type="EMBL" id="GFO40989.1"/>
    </source>
</evidence>
<protein>
    <submittedName>
        <fullName evidence="2">Transposase</fullName>
    </submittedName>
</protein>
<gene>
    <name evidence="2" type="ORF">PoB_006749400</name>
</gene>
<dbReference type="Gene3D" id="1.10.10.60">
    <property type="entry name" value="Homeodomain-like"/>
    <property type="match status" value="1"/>
</dbReference>
<comment type="caution">
    <text evidence="2">The sequence shown here is derived from an EMBL/GenBank/DDBJ whole genome shotgun (WGS) entry which is preliminary data.</text>
</comment>
<feature type="domain" description="HTH psq-type" evidence="1">
    <location>
        <begin position="18"/>
        <end position="51"/>
    </location>
</feature>
<dbReference type="SUPFAM" id="SSF46689">
    <property type="entry name" value="Homeodomain-like"/>
    <property type="match status" value="1"/>
</dbReference>
<dbReference type="AlphaFoldDB" id="A0AAV4D9S6"/>
<sequence>MPQVYKRKNPDYGKVPAEIMQKAVNDVQQNGKPVRQAAKEYGIPRGTLRNNIMKAARMPNQPMSPNYQHARIFSDEQETMLADYLLKFSQMFHGLSVKSMKKLAYELATANGLKYPARWDTEKAASKDWYLGFMRRYKEILSIRQPEATSLARATAFNRHTVGNYFDLLHSVYEEKGVSGAQIFNLDETGITMVHKVQ</sequence>
<dbReference type="InterPro" id="IPR007889">
    <property type="entry name" value="HTH_Psq"/>
</dbReference>
<keyword evidence="3" id="KW-1185">Reference proteome</keyword>
<dbReference type="GO" id="GO:0003677">
    <property type="term" value="F:DNA binding"/>
    <property type="evidence" value="ECO:0007669"/>
    <property type="project" value="InterPro"/>
</dbReference>
<organism evidence="2 3">
    <name type="scientific">Plakobranchus ocellatus</name>
    <dbReference type="NCBI Taxonomy" id="259542"/>
    <lineage>
        <taxon>Eukaryota</taxon>
        <taxon>Metazoa</taxon>
        <taxon>Spiralia</taxon>
        <taxon>Lophotrochozoa</taxon>
        <taxon>Mollusca</taxon>
        <taxon>Gastropoda</taxon>
        <taxon>Heterobranchia</taxon>
        <taxon>Euthyneura</taxon>
        <taxon>Panpulmonata</taxon>
        <taxon>Sacoglossa</taxon>
        <taxon>Placobranchoidea</taxon>
        <taxon>Plakobranchidae</taxon>
        <taxon>Plakobranchus</taxon>
    </lineage>
</organism>
<dbReference type="Proteomes" id="UP000735302">
    <property type="component" value="Unassembled WGS sequence"/>
</dbReference>
<evidence type="ECO:0000259" key="1">
    <source>
        <dbReference type="Pfam" id="PF05225"/>
    </source>
</evidence>
<dbReference type="EMBL" id="BLXT01007646">
    <property type="protein sequence ID" value="GFO40989.1"/>
    <property type="molecule type" value="Genomic_DNA"/>
</dbReference>
<dbReference type="InterPro" id="IPR009057">
    <property type="entry name" value="Homeodomain-like_sf"/>
</dbReference>
<evidence type="ECO:0000313" key="3">
    <source>
        <dbReference type="Proteomes" id="UP000735302"/>
    </source>
</evidence>
<reference evidence="2 3" key="1">
    <citation type="journal article" date="2021" name="Elife">
        <title>Chloroplast acquisition without the gene transfer in kleptoplastic sea slugs, Plakobranchus ocellatus.</title>
        <authorList>
            <person name="Maeda T."/>
            <person name="Takahashi S."/>
            <person name="Yoshida T."/>
            <person name="Shimamura S."/>
            <person name="Takaki Y."/>
            <person name="Nagai Y."/>
            <person name="Toyoda A."/>
            <person name="Suzuki Y."/>
            <person name="Arimoto A."/>
            <person name="Ishii H."/>
            <person name="Satoh N."/>
            <person name="Nishiyama T."/>
            <person name="Hasebe M."/>
            <person name="Maruyama T."/>
            <person name="Minagawa J."/>
            <person name="Obokata J."/>
            <person name="Shigenobu S."/>
        </authorList>
    </citation>
    <scope>NUCLEOTIDE SEQUENCE [LARGE SCALE GENOMIC DNA]</scope>
</reference>
<accession>A0AAV4D9S6</accession>
<name>A0AAV4D9S6_9GAST</name>